<dbReference type="InterPro" id="IPR024478">
    <property type="entry name" value="HlyB_4HB_MCP"/>
</dbReference>
<evidence type="ECO:0000256" key="6">
    <source>
        <dbReference type="ARBA" id="ARBA00022989"/>
    </source>
</evidence>
<organism evidence="14 15">
    <name type="scientific">Pseudomonas taiwanensis</name>
    <dbReference type="NCBI Taxonomy" id="470150"/>
    <lineage>
        <taxon>Bacteria</taxon>
        <taxon>Pseudomonadati</taxon>
        <taxon>Pseudomonadota</taxon>
        <taxon>Gammaproteobacteria</taxon>
        <taxon>Pseudomonadales</taxon>
        <taxon>Pseudomonadaceae</taxon>
        <taxon>Pseudomonas</taxon>
    </lineage>
</organism>
<dbReference type="EMBL" id="CP062699">
    <property type="protein sequence ID" value="QOJ89569.1"/>
    <property type="molecule type" value="Genomic_DNA"/>
</dbReference>
<keyword evidence="8 10" id="KW-0807">Transducer</keyword>
<evidence type="ECO:0000259" key="12">
    <source>
        <dbReference type="PROSITE" id="PS50111"/>
    </source>
</evidence>
<dbReference type="PROSITE" id="PS50111">
    <property type="entry name" value="CHEMOTAXIS_TRANSDUC_2"/>
    <property type="match status" value="1"/>
</dbReference>
<dbReference type="Pfam" id="PF12729">
    <property type="entry name" value="4HB_MCP_1"/>
    <property type="match status" value="1"/>
</dbReference>
<feature type="domain" description="HAMP" evidence="13">
    <location>
        <begin position="212"/>
        <end position="264"/>
    </location>
</feature>
<evidence type="ECO:0000256" key="3">
    <source>
        <dbReference type="ARBA" id="ARBA00022481"/>
    </source>
</evidence>
<dbReference type="GO" id="GO:0004888">
    <property type="term" value="F:transmembrane signaling receptor activity"/>
    <property type="evidence" value="ECO:0007669"/>
    <property type="project" value="InterPro"/>
</dbReference>
<evidence type="ECO:0000256" key="5">
    <source>
        <dbReference type="ARBA" id="ARBA00022692"/>
    </source>
</evidence>
<comment type="subcellular location">
    <subcellularLocation>
        <location evidence="1">Cell membrane</location>
        <topology evidence="1">Multi-pass membrane protein</topology>
    </subcellularLocation>
</comment>
<dbReference type="GO" id="GO:0007165">
    <property type="term" value="P:signal transduction"/>
    <property type="evidence" value="ECO:0007669"/>
    <property type="project" value="UniProtKB-KW"/>
</dbReference>
<dbReference type="Gene3D" id="1.10.287.950">
    <property type="entry name" value="Methyl-accepting chemotaxis protein"/>
    <property type="match status" value="1"/>
</dbReference>
<name>A0A7L9GB60_9PSED</name>
<gene>
    <name evidence="14" type="ORF">ICN73_17070</name>
</gene>
<dbReference type="Gene3D" id="6.10.340.10">
    <property type="match status" value="1"/>
</dbReference>
<dbReference type="Pfam" id="PF00672">
    <property type="entry name" value="HAMP"/>
    <property type="match status" value="1"/>
</dbReference>
<dbReference type="Proteomes" id="UP000593847">
    <property type="component" value="Chromosome"/>
</dbReference>
<evidence type="ECO:0000256" key="4">
    <source>
        <dbReference type="ARBA" id="ARBA00022500"/>
    </source>
</evidence>
<evidence type="ECO:0000259" key="13">
    <source>
        <dbReference type="PROSITE" id="PS50885"/>
    </source>
</evidence>
<dbReference type="SMART" id="SM00283">
    <property type="entry name" value="MA"/>
    <property type="match status" value="1"/>
</dbReference>
<dbReference type="InterPro" id="IPR004090">
    <property type="entry name" value="Chemotax_Me-accpt_rcpt"/>
</dbReference>
<protein>
    <submittedName>
        <fullName evidence="14">Methyl-accepting chemotaxis protein</fullName>
    </submittedName>
</protein>
<keyword evidence="6 11" id="KW-1133">Transmembrane helix</keyword>
<dbReference type="SUPFAM" id="SSF58104">
    <property type="entry name" value="Methyl-accepting chemotaxis protein (MCP) signaling domain"/>
    <property type="match status" value="1"/>
</dbReference>
<evidence type="ECO:0000256" key="11">
    <source>
        <dbReference type="SAM" id="Phobius"/>
    </source>
</evidence>
<accession>A0A7L9GB60</accession>
<dbReference type="PANTHER" id="PTHR32089:SF120">
    <property type="entry name" value="METHYL-ACCEPTING CHEMOTAXIS PROTEIN TLPQ"/>
    <property type="match status" value="1"/>
</dbReference>
<keyword evidence="4" id="KW-0145">Chemotaxis</keyword>
<dbReference type="PANTHER" id="PTHR32089">
    <property type="entry name" value="METHYL-ACCEPTING CHEMOTAXIS PROTEIN MCPB"/>
    <property type="match status" value="1"/>
</dbReference>
<dbReference type="GO" id="GO:0005886">
    <property type="term" value="C:plasma membrane"/>
    <property type="evidence" value="ECO:0007669"/>
    <property type="project" value="UniProtKB-SubCell"/>
</dbReference>
<dbReference type="Pfam" id="PF00015">
    <property type="entry name" value="MCPsignal"/>
    <property type="match status" value="1"/>
</dbReference>
<keyword evidence="5 11" id="KW-0812">Transmembrane</keyword>
<feature type="transmembrane region" description="Helical" evidence="11">
    <location>
        <begin position="191"/>
        <end position="211"/>
    </location>
</feature>
<dbReference type="InterPro" id="IPR003660">
    <property type="entry name" value="HAMP_dom"/>
</dbReference>
<dbReference type="FunFam" id="1.10.287.950:FF:000001">
    <property type="entry name" value="Methyl-accepting chemotaxis sensory transducer"/>
    <property type="match status" value="1"/>
</dbReference>
<evidence type="ECO:0000256" key="7">
    <source>
        <dbReference type="ARBA" id="ARBA00023136"/>
    </source>
</evidence>
<dbReference type="SMART" id="SM00304">
    <property type="entry name" value="HAMP"/>
    <property type="match status" value="1"/>
</dbReference>
<dbReference type="AlphaFoldDB" id="A0A7L9GB60"/>
<evidence type="ECO:0000313" key="14">
    <source>
        <dbReference type="EMBL" id="QOJ89569.1"/>
    </source>
</evidence>
<proteinExistence type="inferred from homology"/>
<dbReference type="InterPro" id="IPR004089">
    <property type="entry name" value="MCPsignal_dom"/>
</dbReference>
<feature type="transmembrane region" description="Helical" evidence="11">
    <location>
        <begin position="12"/>
        <end position="32"/>
    </location>
</feature>
<keyword evidence="2" id="KW-1003">Cell membrane</keyword>
<evidence type="ECO:0000256" key="2">
    <source>
        <dbReference type="ARBA" id="ARBA00022475"/>
    </source>
</evidence>
<sequence length="541" mass="57898">MTPLLSTIKVRLWALLVLLNVLLALLGAWSLYNLERANVSLEDLYAAKLLNIESLGRMLEINSSARVPVLLGAIERDEAKIRQIVERVMPLRAEVVDLWERYRSMPKSAQEQALMGELENTNRVFIEQMDKAVAVFQANDFDRALAILSGPLDSAFLAQRAVFRRLLQLQSAGAQAAYHASLESKRTAIDATLLTVLASMLICLGAGVWLLRSLTGPLAAAGQLAEDISAGHLDQQPAVGATGELGVLLKALGKMQDTLRSAIRRISQASTQLDGAVTTLGGLSEHGARQLDAQSVELQQAATAVNQMSTSAEQIARHAQDTASATQSLQAAADQGHERTLASVAAIARICSDLDDMQGVMEGLSSQVGGIHKVLDVIHAVAEQTNLLALNAAIEAARAGDSGRGFAVVADEVRALALRTQSSTVEIERMIDGVSSEARRALLSARTANAQAKESRHTCESAQLALEVIGDSVARINQRNQQVASAADEQAQVSREIDRNLASIRGLANDSASTAGNIVQANQRLAHLQGDLRELVSQFRT</sequence>
<keyword evidence="7 11" id="KW-0472">Membrane</keyword>
<dbReference type="GO" id="GO:0006935">
    <property type="term" value="P:chemotaxis"/>
    <property type="evidence" value="ECO:0007669"/>
    <property type="project" value="UniProtKB-KW"/>
</dbReference>
<dbReference type="PRINTS" id="PR00260">
    <property type="entry name" value="CHEMTRNSDUCR"/>
</dbReference>
<evidence type="ECO:0000256" key="9">
    <source>
        <dbReference type="ARBA" id="ARBA00029447"/>
    </source>
</evidence>
<evidence type="ECO:0000256" key="10">
    <source>
        <dbReference type="PROSITE-ProRule" id="PRU00284"/>
    </source>
</evidence>
<reference evidence="14" key="1">
    <citation type="submission" date="2020-09" db="EMBL/GenBank/DDBJ databases">
        <title>Complete genome sequence of Pseudomonas taiwanensis CC, a plant growth-promoting and biotite-weathering strain.</title>
        <authorList>
            <person name="Cheng C."/>
        </authorList>
    </citation>
    <scope>NUCLEOTIDE SEQUENCE [LARGE SCALE GENOMIC DNA]</scope>
    <source>
        <strain evidence="14">WRS8</strain>
    </source>
</reference>
<comment type="similarity">
    <text evidence="9">Belongs to the methyl-accepting chemotaxis (MCP) protein family.</text>
</comment>
<keyword evidence="15" id="KW-1185">Reference proteome</keyword>
<dbReference type="PROSITE" id="PS50885">
    <property type="entry name" value="HAMP"/>
    <property type="match status" value="1"/>
</dbReference>
<dbReference type="KEGG" id="ptai:ICN73_17070"/>
<evidence type="ECO:0000256" key="8">
    <source>
        <dbReference type="ARBA" id="ARBA00023224"/>
    </source>
</evidence>
<evidence type="ECO:0000313" key="15">
    <source>
        <dbReference type="Proteomes" id="UP000593847"/>
    </source>
</evidence>
<keyword evidence="3" id="KW-0488">Methylation</keyword>
<evidence type="ECO:0000256" key="1">
    <source>
        <dbReference type="ARBA" id="ARBA00004651"/>
    </source>
</evidence>
<feature type="domain" description="Methyl-accepting transducer" evidence="12">
    <location>
        <begin position="269"/>
        <end position="505"/>
    </location>
</feature>